<sequence length="64" mass="7468">FAKQASEWGVVLRQHIPIFTHWKEYKNGKSQLKNYMDKVVGQFAKDENNQTVKDACADLLKSRQ</sequence>
<feature type="non-terminal residue" evidence="1">
    <location>
        <position position="1"/>
    </location>
</feature>
<reference evidence="1 2" key="3">
    <citation type="journal article" date="2013" name="Rice">
        <title>Improvement of the Oryza sativa Nipponbare reference genome using next generation sequence and optical map data.</title>
        <authorList>
            <person name="Kawahara Y."/>
            <person name="de la Bastide M."/>
            <person name="Hamilton J.P."/>
            <person name="Kanamori H."/>
            <person name="McCombie W.R."/>
            <person name="Ouyang S."/>
            <person name="Schwartz D.C."/>
            <person name="Tanaka T."/>
            <person name="Wu J."/>
            <person name="Zhou S."/>
            <person name="Childs K.L."/>
            <person name="Davidson R.M."/>
            <person name="Lin H."/>
            <person name="Quesada-Ocampo L."/>
            <person name="Vaillancourt B."/>
            <person name="Sakai H."/>
            <person name="Lee S.S."/>
            <person name="Kim J."/>
            <person name="Numa H."/>
            <person name="Itoh T."/>
            <person name="Buell C.R."/>
            <person name="Matsumoto T."/>
        </authorList>
    </citation>
    <scope>NUCLEOTIDE SEQUENCE [LARGE SCALE GENOMIC DNA]</scope>
    <source>
        <strain evidence="2">cv. Nipponbare</strain>
    </source>
</reference>
<gene>
    <name evidence="1" type="ordered locus">Os11g0451051</name>
    <name evidence="1" type="ORF">OSNPB_110451051</name>
</gene>
<dbReference type="InParanoid" id="A0A0P0Y2C9"/>
<reference evidence="1 2" key="2">
    <citation type="journal article" date="2013" name="Plant Cell Physiol.">
        <title>Rice Annotation Project Database (RAP-DB): an integrative and interactive database for rice genomics.</title>
        <authorList>
            <person name="Sakai H."/>
            <person name="Lee S.S."/>
            <person name="Tanaka T."/>
            <person name="Numa H."/>
            <person name="Kim J."/>
            <person name="Kawahara Y."/>
            <person name="Wakimoto H."/>
            <person name="Yang C.C."/>
            <person name="Iwamoto M."/>
            <person name="Abe T."/>
            <person name="Yamada Y."/>
            <person name="Muto A."/>
            <person name="Inokuchi H."/>
            <person name="Ikemura T."/>
            <person name="Matsumoto T."/>
            <person name="Sasaki T."/>
            <person name="Itoh T."/>
        </authorList>
    </citation>
    <scope>NUCLEOTIDE SEQUENCE [LARGE SCALE GENOMIC DNA]</scope>
    <source>
        <strain evidence="2">cv. Nipponbare</strain>
    </source>
</reference>
<protein>
    <submittedName>
        <fullName evidence="1">Os11g0451051 protein</fullName>
    </submittedName>
</protein>
<dbReference type="Gramene" id="Os11t0451051-00">
    <property type="protein sequence ID" value="Os11t0451051-00"/>
    <property type="gene ID" value="Os11g0451051"/>
</dbReference>
<name>A0A0P0Y2C9_ORYSJ</name>
<dbReference type="PANTHER" id="PTHR33063">
    <property type="entry name" value="OS02G0583500 PROTEIN"/>
    <property type="match status" value="1"/>
</dbReference>
<dbReference type="PaxDb" id="39947-A0A0P0Y2C9"/>
<dbReference type="PANTHER" id="PTHR33063:SF16">
    <property type="entry name" value="OS02G0241300 PROTEIN"/>
    <property type="match status" value="1"/>
</dbReference>
<dbReference type="AlphaFoldDB" id="A0A0P0Y2C9"/>
<dbReference type="EMBL" id="AP014967">
    <property type="protein sequence ID" value="BAT13904.1"/>
    <property type="molecule type" value="Genomic_DNA"/>
</dbReference>
<proteinExistence type="predicted"/>
<keyword evidence="2" id="KW-1185">Reference proteome</keyword>
<organism evidence="1 2">
    <name type="scientific">Oryza sativa subsp. japonica</name>
    <name type="common">Rice</name>
    <dbReference type="NCBI Taxonomy" id="39947"/>
    <lineage>
        <taxon>Eukaryota</taxon>
        <taxon>Viridiplantae</taxon>
        <taxon>Streptophyta</taxon>
        <taxon>Embryophyta</taxon>
        <taxon>Tracheophyta</taxon>
        <taxon>Spermatophyta</taxon>
        <taxon>Magnoliopsida</taxon>
        <taxon>Liliopsida</taxon>
        <taxon>Poales</taxon>
        <taxon>Poaceae</taxon>
        <taxon>BOP clade</taxon>
        <taxon>Oryzoideae</taxon>
        <taxon>Oryzeae</taxon>
        <taxon>Oryzinae</taxon>
        <taxon>Oryza</taxon>
        <taxon>Oryza sativa</taxon>
    </lineage>
</organism>
<evidence type="ECO:0000313" key="1">
    <source>
        <dbReference type="EMBL" id="BAT13904.1"/>
    </source>
</evidence>
<reference evidence="2" key="1">
    <citation type="journal article" date="2005" name="Nature">
        <title>The map-based sequence of the rice genome.</title>
        <authorList>
            <consortium name="International rice genome sequencing project (IRGSP)"/>
            <person name="Matsumoto T."/>
            <person name="Wu J."/>
            <person name="Kanamori H."/>
            <person name="Katayose Y."/>
            <person name="Fujisawa M."/>
            <person name="Namiki N."/>
            <person name="Mizuno H."/>
            <person name="Yamamoto K."/>
            <person name="Antonio B.A."/>
            <person name="Baba T."/>
            <person name="Sakata K."/>
            <person name="Nagamura Y."/>
            <person name="Aoki H."/>
            <person name="Arikawa K."/>
            <person name="Arita K."/>
            <person name="Bito T."/>
            <person name="Chiden Y."/>
            <person name="Fujitsuka N."/>
            <person name="Fukunaka R."/>
            <person name="Hamada M."/>
            <person name="Harada C."/>
            <person name="Hayashi A."/>
            <person name="Hijishita S."/>
            <person name="Honda M."/>
            <person name="Hosokawa S."/>
            <person name="Ichikawa Y."/>
            <person name="Idonuma A."/>
            <person name="Iijima M."/>
            <person name="Ikeda M."/>
            <person name="Ikeno M."/>
            <person name="Ito K."/>
            <person name="Ito S."/>
            <person name="Ito T."/>
            <person name="Ito Y."/>
            <person name="Ito Y."/>
            <person name="Iwabuchi A."/>
            <person name="Kamiya K."/>
            <person name="Karasawa W."/>
            <person name="Kurita K."/>
            <person name="Katagiri S."/>
            <person name="Kikuta A."/>
            <person name="Kobayashi H."/>
            <person name="Kobayashi N."/>
            <person name="Machita K."/>
            <person name="Maehara T."/>
            <person name="Masukawa M."/>
            <person name="Mizubayashi T."/>
            <person name="Mukai Y."/>
            <person name="Nagasaki H."/>
            <person name="Nagata Y."/>
            <person name="Naito S."/>
            <person name="Nakashima M."/>
            <person name="Nakama Y."/>
            <person name="Nakamichi Y."/>
            <person name="Nakamura M."/>
            <person name="Meguro A."/>
            <person name="Negishi M."/>
            <person name="Ohta I."/>
            <person name="Ohta T."/>
            <person name="Okamoto M."/>
            <person name="Ono N."/>
            <person name="Saji S."/>
            <person name="Sakaguchi M."/>
            <person name="Sakai K."/>
            <person name="Shibata M."/>
            <person name="Shimokawa T."/>
            <person name="Song J."/>
            <person name="Takazaki Y."/>
            <person name="Terasawa K."/>
            <person name="Tsugane M."/>
            <person name="Tsuji K."/>
            <person name="Ueda S."/>
            <person name="Waki K."/>
            <person name="Yamagata H."/>
            <person name="Yamamoto M."/>
            <person name="Yamamoto S."/>
            <person name="Yamane H."/>
            <person name="Yoshiki S."/>
            <person name="Yoshihara R."/>
            <person name="Yukawa K."/>
            <person name="Zhong H."/>
            <person name="Yano M."/>
            <person name="Yuan Q."/>
            <person name="Ouyang S."/>
            <person name="Liu J."/>
            <person name="Jones K.M."/>
            <person name="Gansberger K."/>
            <person name="Moffat K."/>
            <person name="Hill J."/>
            <person name="Bera J."/>
            <person name="Fadrosh D."/>
            <person name="Jin S."/>
            <person name="Johri S."/>
            <person name="Kim M."/>
            <person name="Overton L."/>
            <person name="Reardon M."/>
            <person name="Tsitrin T."/>
            <person name="Vuong H."/>
            <person name="Weaver B."/>
            <person name="Ciecko A."/>
            <person name="Tallon L."/>
            <person name="Jackson J."/>
            <person name="Pai G."/>
            <person name="Aken S.V."/>
            <person name="Utterback T."/>
            <person name="Reidmuller S."/>
            <person name="Feldblyum T."/>
            <person name="Hsiao J."/>
            <person name="Zismann V."/>
            <person name="Iobst S."/>
            <person name="de Vazeille A.R."/>
            <person name="Buell C.R."/>
            <person name="Ying K."/>
            <person name="Li Y."/>
            <person name="Lu T."/>
            <person name="Huang Y."/>
            <person name="Zhao Q."/>
            <person name="Feng Q."/>
            <person name="Zhang L."/>
            <person name="Zhu J."/>
            <person name="Weng Q."/>
            <person name="Mu J."/>
            <person name="Lu Y."/>
            <person name="Fan D."/>
            <person name="Liu Y."/>
            <person name="Guan J."/>
            <person name="Zhang Y."/>
            <person name="Yu S."/>
            <person name="Liu X."/>
            <person name="Zhang Y."/>
            <person name="Hong G."/>
            <person name="Han B."/>
            <person name="Choisne N."/>
            <person name="Demange N."/>
            <person name="Orjeda G."/>
            <person name="Samain S."/>
            <person name="Cattolico L."/>
            <person name="Pelletier E."/>
            <person name="Couloux A."/>
            <person name="Segurens B."/>
            <person name="Wincker P."/>
            <person name="D'Hont A."/>
            <person name="Scarpelli C."/>
            <person name="Weissenbach J."/>
            <person name="Salanoubat M."/>
            <person name="Quetier F."/>
            <person name="Yu Y."/>
            <person name="Kim H.R."/>
            <person name="Rambo T."/>
            <person name="Currie J."/>
            <person name="Collura K."/>
            <person name="Luo M."/>
            <person name="Yang T."/>
            <person name="Ammiraju J.S.S."/>
            <person name="Engler F."/>
            <person name="Soderlund C."/>
            <person name="Wing R.A."/>
            <person name="Palmer L.E."/>
            <person name="de la Bastide M."/>
            <person name="Spiegel L."/>
            <person name="Nascimento L."/>
            <person name="Zutavern T."/>
            <person name="O'Shaughnessy A."/>
            <person name="Dike S."/>
            <person name="Dedhia N."/>
            <person name="Preston R."/>
            <person name="Balija V."/>
            <person name="McCombie W.R."/>
            <person name="Chow T."/>
            <person name="Chen H."/>
            <person name="Chung M."/>
            <person name="Chen C."/>
            <person name="Shaw J."/>
            <person name="Wu H."/>
            <person name="Hsiao K."/>
            <person name="Chao Y."/>
            <person name="Chu M."/>
            <person name="Cheng C."/>
            <person name="Hour A."/>
            <person name="Lee P."/>
            <person name="Lin S."/>
            <person name="Lin Y."/>
            <person name="Liou J."/>
            <person name="Liu S."/>
            <person name="Hsing Y."/>
            <person name="Raghuvanshi S."/>
            <person name="Mohanty A."/>
            <person name="Bharti A.K."/>
            <person name="Gaur A."/>
            <person name="Gupta V."/>
            <person name="Kumar D."/>
            <person name="Ravi V."/>
            <person name="Vij S."/>
            <person name="Kapur A."/>
            <person name="Khurana P."/>
            <person name="Khurana P."/>
            <person name="Khurana J.P."/>
            <person name="Tyagi A.K."/>
            <person name="Gaikwad K."/>
            <person name="Singh A."/>
            <person name="Dalal V."/>
            <person name="Srivastava S."/>
            <person name="Dixit A."/>
            <person name="Pal A.K."/>
            <person name="Ghazi I.A."/>
            <person name="Yadav M."/>
            <person name="Pandit A."/>
            <person name="Bhargava A."/>
            <person name="Sureshbabu K."/>
            <person name="Batra K."/>
            <person name="Sharma T.R."/>
            <person name="Mohapatra T."/>
            <person name="Singh N.K."/>
            <person name="Messing J."/>
            <person name="Nelson A.B."/>
            <person name="Fuks G."/>
            <person name="Kavchok S."/>
            <person name="Keizer G."/>
            <person name="Linton E."/>
            <person name="Llaca V."/>
            <person name="Song R."/>
            <person name="Tanyolac B."/>
            <person name="Young S."/>
            <person name="Ho-Il K."/>
            <person name="Hahn J.H."/>
            <person name="Sangsakoo G."/>
            <person name="Vanavichit A."/>
            <person name="de Mattos Luiz.A.T."/>
            <person name="Zimmer P.D."/>
            <person name="Malone G."/>
            <person name="Dellagostin O."/>
            <person name="de Oliveira A.C."/>
            <person name="Bevan M."/>
            <person name="Bancroft I."/>
            <person name="Minx P."/>
            <person name="Cordum H."/>
            <person name="Wilson R."/>
            <person name="Cheng Z."/>
            <person name="Jin W."/>
            <person name="Jiang J."/>
            <person name="Leong S.A."/>
            <person name="Iwama H."/>
            <person name="Gojobori T."/>
            <person name="Itoh T."/>
            <person name="Niimura Y."/>
            <person name="Fujii Y."/>
            <person name="Habara T."/>
            <person name="Sakai H."/>
            <person name="Sato Y."/>
            <person name="Wilson G."/>
            <person name="Kumar K."/>
            <person name="McCouch S."/>
            <person name="Juretic N."/>
            <person name="Hoen D."/>
            <person name="Wright S."/>
            <person name="Bruskiewich R."/>
            <person name="Bureau T."/>
            <person name="Miyao A."/>
            <person name="Hirochika H."/>
            <person name="Nishikawa T."/>
            <person name="Kadowaki K."/>
            <person name="Sugiura M."/>
            <person name="Burr B."/>
            <person name="Sasaki T."/>
        </authorList>
    </citation>
    <scope>NUCLEOTIDE SEQUENCE [LARGE SCALE GENOMIC DNA]</scope>
    <source>
        <strain evidence="2">cv. Nipponbare</strain>
    </source>
</reference>
<dbReference type="Proteomes" id="UP000059680">
    <property type="component" value="Chromosome 11"/>
</dbReference>
<accession>A0A0P0Y2C9</accession>
<evidence type="ECO:0000313" key="2">
    <source>
        <dbReference type="Proteomes" id="UP000059680"/>
    </source>
</evidence>